<dbReference type="CDD" id="cd16400">
    <property type="entry name" value="ParB_Srx_like_nuclease"/>
    <property type="match status" value="1"/>
</dbReference>
<dbReference type="Pfam" id="PF02195">
    <property type="entry name" value="ParB_N"/>
    <property type="match status" value="1"/>
</dbReference>
<organism evidence="2 3">
    <name type="scientific">Infirmifilum lucidum</name>
    <dbReference type="NCBI Taxonomy" id="2776706"/>
    <lineage>
        <taxon>Archaea</taxon>
        <taxon>Thermoproteota</taxon>
        <taxon>Thermoprotei</taxon>
        <taxon>Thermofilales</taxon>
        <taxon>Thermofilaceae</taxon>
        <taxon>Infirmifilum</taxon>
    </lineage>
</organism>
<dbReference type="GeneID" id="59148708"/>
<dbReference type="InParanoid" id="A0A7L9FJ15"/>
<gene>
    <name evidence="2" type="ORF">IG193_02390</name>
</gene>
<dbReference type="InterPro" id="IPR003115">
    <property type="entry name" value="ParB_N"/>
</dbReference>
<dbReference type="Proteomes" id="UP000594121">
    <property type="component" value="Chromosome"/>
</dbReference>
<feature type="domain" description="ParB-like N-terminal" evidence="1">
    <location>
        <begin position="7"/>
        <end position="89"/>
    </location>
</feature>
<evidence type="ECO:0000313" key="3">
    <source>
        <dbReference type="Proteomes" id="UP000594121"/>
    </source>
</evidence>
<name>A0A7L9FJ15_9CREN</name>
<dbReference type="AlphaFoldDB" id="A0A7L9FJ15"/>
<accession>A0A7L9FJ15</accession>
<dbReference type="InterPro" id="IPR036086">
    <property type="entry name" value="ParB/Sulfiredoxin_sf"/>
</dbReference>
<protein>
    <submittedName>
        <fullName evidence="2">ParB N-terminal domain-containing protein</fullName>
    </submittedName>
</protein>
<dbReference type="Gene3D" id="3.90.1530.10">
    <property type="entry name" value="Conserved hypothetical protein from pyrococcus furiosus pfu- 392566-001, ParB domain"/>
    <property type="match status" value="1"/>
</dbReference>
<proteinExistence type="predicted"/>
<dbReference type="SUPFAM" id="SSF110849">
    <property type="entry name" value="ParB/Sulfiredoxin"/>
    <property type="match status" value="1"/>
</dbReference>
<reference evidence="2 3" key="1">
    <citation type="submission" date="2020-10" db="EMBL/GenBank/DDBJ databases">
        <title>Thermofilum lucidum 3507LT sp. nov. a novel member of Thermofilaceae family isolated from Chile hot spring, and proposal of description order Thermofilales.</title>
        <authorList>
            <person name="Zayulina K.S."/>
            <person name="Elcheninov A.G."/>
            <person name="Toshchakov S.V."/>
            <person name="Kublanov I.V."/>
        </authorList>
    </citation>
    <scope>NUCLEOTIDE SEQUENCE [LARGE SCALE GENOMIC DNA]</scope>
    <source>
        <strain evidence="2 3">3507LT</strain>
    </source>
</reference>
<sequence length="144" mass="16611">MLDLKVSLLNIYLIKPHEMYIEERVRAIMEDMTGRGVLIKPVVVERGEFVLLDGHHRFEALKRLGISIIPAVLVDYWDPRIVVKSWVNGATCSKQEVIRRALRGDLFPPRTTRHVFIDGLYEKHISEIVPEVNINISNLKALTR</sequence>
<dbReference type="RefSeq" id="WP_192819304.1">
    <property type="nucleotide sequence ID" value="NZ_CP062310.1"/>
</dbReference>
<dbReference type="EMBL" id="CP062310">
    <property type="protein sequence ID" value="QOJ79332.1"/>
    <property type="molecule type" value="Genomic_DNA"/>
</dbReference>
<evidence type="ECO:0000259" key="1">
    <source>
        <dbReference type="SMART" id="SM00470"/>
    </source>
</evidence>
<dbReference type="SMART" id="SM00470">
    <property type="entry name" value="ParB"/>
    <property type="match status" value="1"/>
</dbReference>
<keyword evidence="3" id="KW-1185">Reference proteome</keyword>
<evidence type="ECO:0000313" key="2">
    <source>
        <dbReference type="EMBL" id="QOJ79332.1"/>
    </source>
</evidence>
<dbReference type="KEGG" id="thel:IG193_02390"/>